<reference evidence="2" key="1">
    <citation type="submission" date="2022-11" db="EMBL/GenBank/DDBJ databases">
        <title>Refractory cell wall polysaccharides provide important carbon source for microbial heterotrophs in the hadal ocean.</title>
        <authorList>
            <person name="Zhu X."/>
        </authorList>
    </citation>
    <scope>NUCLEOTIDE SEQUENCE</scope>
    <source>
        <strain evidence="2">MTRN7</strain>
    </source>
</reference>
<keyword evidence="3" id="KW-1185">Reference proteome</keyword>
<keyword evidence="1" id="KW-0472">Membrane</keyword>
<evidence type="ECO:0000256" key="1">
    <source>
        <dbReference type="SAM" id="Phobius"/>
    </source>
</evidence>
<organism evidence="2 3">
    <name type="scientific">Mesoflavibacter profundi</name>
    <dbReference type="NCBI Taxonomy" id="2708110"/>
    <lineage>
        <taxon>Bacteria</taxon>
        <taxon>Pseudomonadati</taxon>
        <taxon>Bacteroidota</taxon>
        <taxon>Flavobacteriia</taxon>
        <taxon>Flavobacteriales</taxon>
        <taxon>Flavobacteriaceae</taxon>
        <taxon>Mesoflavibacter</taxon>
    </lineage>
</organism>
<dbReference type="EMBL" id="JAPFGC010000002">
    <property type="protein sequence ID" value="MDA0176968.1"/>
    <property type="molecule type" value="Genomic_DNA"/>
</dbReference>
<gene>
    <name evidence="2" type="ORF">OOZ35_05605</name>
</gene>
<keyword evidence="1" id="KW-1133">Transmembrane helix</keyword>
<dbReference type="RefSeq" id="WP_158256272.1">
    <property type="nucleotide sequence ID" value="NZ_CAXQEU010000117.1"/>
</dbReference>
<evidence type="ECO:0000313" key="2">
    <source>
        <dbReference type="EMBL" id="MDA0176968.1"/>
    </source>
</evidence>
<sequence>MLKDKTALFITGLTLFIFFVAGLFNFLENPIVITVLILLFMLTIINLFLVNKDKM</sequence>
<proteinExistence type="predicted"/>
<comment type="caution">
    <text evidence="2">The sequence shown here is derived from an EMBL/GenBank/DDBJ whole genome shotgun (WGS) entry which is preliminary data.</text>
</comment>
<feature type="transmembrane region" description="Helical" evidence="1">
    <location>
        <begin position="7"/>
        <end position="25"/>
    </location>
</feature>
<accession>A0ABT4RZ96</accession>
<feature type="transmembrane region" description="Helical" evidence="1">
    <location>
        <begin position="31"/>
        <end position="50"/>
    </location>
</feature>
<keyword evidence="1" id="KW-0812">Transmembrane</keyword>
<protein>
    <submittedName>
        <fullName evidence="2">Uncharacterized protein</fullName>
    </submittedName>
</protein>
<evidence type="ECO:0000313" key="3">
    <source>
        <dbReference type="Proteomes" id="UP001149142"/>
    </source>
</evidence>
<dbReference type="Proteomes" id="UP001149142">
    <property type="component" value="Unassembled WGS sequence"/>
</dbReference>
<name>A0ABT4RZ96_9FLAO</name>